<organism evidence="1 2">
    <name type="scientific">Ensete ventricosum</name>
    <name type="common">Abyssinian banana</name>
    <name type="synonym">Musa ensete</name>
    <dbReference type="NCBI Taxonomy" id="4639"/>
    <lineage>
        <taxon>Eukaryota</taxon>
        <taxon>Viridiplantae</taxon>
        <taxon>Streptophyta</taxon>
        <taxon>Embryophyta</taxon>
        <taxon>Tracheophyta</taxon>
        <taxon>Spermatophyta</taxon>
        <taxon>Magnoliopsida</taxon>
        <taxon>Liliopsida</taxon>
        <taxon>Zingiberales</taxon>
        <taxon>Musaceae</taxon>
        <taxon>Ensete</taxon>
    </lineage>
</organism>
<evidence type="ECO:0000313" key="1">
    <source>
        <dbReference type="EMBL" id="RRT51736.1"/>
    </source>
</evidence>
<sequence length="66" mass="7072">MGGELVRTRGPTLIVPRGTAELYGGCAGAMVWDEGMARHMILMAHEGAGKCRNRVPPPRMLSPLPT</sequence>
<reference evidence="1 2" key="1">
    <citation type="journal article" date="2014" name="Agronomy (Basel)">
        <title>A Draft Genome Sequence for Ensete ventricosum, the Drought-Tolerant Tree Against Hunger.</title>
        <authorList>
            <person name="Harrison J."/>
            <person name="Moore K.A."/>
            <person name="Paszkiewicz K."/>
            <person name="Jones T."/>
            <person name="Grant M."/>
            <person name="Ambacheew D."/>
            <person name="Muzemil S."/>
            <person name="Studholme D.J."/>
        </authorList>
    </citation>
    <scope>NUCLEOTIDE SEQUENCE [LARGE SCALE GENOMIC DNA]</scope>
</reference>
<gene>
    <name evidence="1" type="ORF">B296_00032269</name>
</gene>
<dbReference type="AlphaFoldDB" id="A0A426YJ70"/>
<name>A0A426YJ70_ENSVE</name>
<proteinExistence type="predicted"/>
<dbReference type="Proteomes" id="UP000287651">
    <property type="component" value="Unassembled WGS sequence"/>
</dbReference>
<protein>
    <submittedName>
        <fullName evidence="1">Uncharacterized protein</fullName>
    </submittedName>
</protein>
<accession>A0A426YJ70</accession>
<dbReference type="EMBL" id="AMZH03012063">
    <property type="protein sequence ID" value="RRT51736.1"/>
    <property type="molecule type" value="Genomic_DNA"/>
</dbReference>
<comment type="caution">
    <text evidence="1">The sequence shown here is derived from an EMBL/GenBank/DDBJ whole genome shotgun (WGS) entry which is preliminary data.</text>
</comment>
<evidence type="ECO:0000313" key="2">
    <source>
        <dbReference type="Proteomes" id="UP000287651"/>
    </source>
</evidence>